<dbReference type="InterPro" id="IPR027417">
    <property type="entry name" value="P-loop_NTPase"/>
</dbReference>
<dbReference type="PANTHER" id="PTHR42714:SF2">
    <property type="entry name" value="TRNA MODIFICATION GTPASE GTPBP3, MITOCHONDRIAL"/>
    <property type="match status" value="1"/>
</dbReference>
<evidence type="ECO:0000256" key="4">
    <source>
        <dbReference type="ARBA" id="ARBA00022723"/>
    </source>
</evidence>
<gene>
    <name evidence="11" type="primary">trmE</name>
    <name evidence="11" type="ORF">CARN7_1785</name>
</gene>
<keyword evidence="2" id="KW-0963">Cytoplasm</keyword>
<dbReference type="InterPro" id="IPR004520">
    <property type="entry name" value="GTPase_MnmE"/>
</dbReference>
<evidence type="ECO:0000256" key="2">
    <source>
        <dbReference type="ARBA" id="ARBA00022490"/>
    </source>
</evidence>
<evidence type="ECO:0000256" key="5">
    <source>
        <dbReference type="ARBA" id="ARBA00022741"/>
    </source>
</evidence>
<dbReference type="Gene3D" id="3.40.50.300">
    <property type="entry name" value="P-loop containing nucleotide triphosphate hydrolases"/>
    <property type="match status" value="1"/>
</dbReference>
<comment type="similarity">
    <text evidence="1">Belongs to the TRAFAC class TrmE-Era-EngA-EngB-Septin-like GTPase superfamily. TrmE GTPase family.</text>
</comment>
<evidence type="ECO:0000256" key="3">
    <source>
        <dbReference type="ARBA" id="ARBA00022694"/>
    </source>
</evidence>
<dbReference type="InterPro" id="IPR018948">
    <property type="entry name" value="GTP-bd_TrmE_N"/>
</dbReference>
<keyword evidence="5" id="KW-0547">Nucleotide-binding</keyword>
<dbReference type="CDD" id="cd04164">
    <property type="entry name" value="trmE"/>
    <property type="match status" value="1"/>
</dbReference>
<dbReference type="InterPro" id="IPR005225">
    <property type="entry name" value="Small_GTP-bd"/>
</dbReference>
<organism evidence="11">
    <name type="scientific">mine drainage metagenome</name>
    <dbReference type="NCBI Taxonomy" id="410659"/>
    <lineage>
        <taxon>unclassified sequences</taxon>
        <taxon>metagenomes</taxon>
        <taxon>ecological metagenomes</taxon>
    </lineage>
</organism>
<dbReference type="EMBL" id="CABR01000115">
    <property type="protein sequence ID" value="CBI10981.1"/>
    <property type="molecule type" value="Genomic_DNA"/>
</dbReference>
<dbReference type="InterPro" id="IPR027368">
    <property type="entry name" value="MnmE_dom2"/>
</dbReference>
<evidence type="ECO:0000256" key="6">
    <source>
        <dbReference type="ARBA" id="ARBA00022801"/>
    </source>
</evidence>
<dbReference type="GO" id="GO:0030488">
    <property type="term" value="P:tRNA methylation"/>
    <property type="evidence" value="ECO:0007669"/>
    <property type="project" value="TreeGrafter"/>
</dbReference>
<comment type="caution">
    <text evidence="11">The sequence shown here is derived from an EMBL/GenBank/DDBJ whole genome shotgun (WGS) entry which is preliminary data.</text>
</comment>
<evidence type="ECO:0000259" key="10">
    <source>
        <dbReference type="PROSITE" id="PS51709"/>
    </source>
</evidence>
<dbReference type="GO" id="GO:0046872">
    <property type="term" value="F:metal ion binding"/>
    <property type="evidence" value="ECO:0007669"/>
    <property type="project" value="UniProtKB-KW"/>
</dbReference>
<dbReference type="Gene3D" id="3.30.1360.120">
    <property type="entry name" value="Probable tRNA modification gtpase trme, domain 1"/>
    <property type="match status" value="1"/>
</dbReference>
<evidence type="ECO:0000256" key="7">
    <source>
        <dbReference type="ARBA" id="ARBA00022842"/>
    </source>
</evidence>
<keyword evidence="4" id="KW-0479">Metal-binding</keyword>
<dbReference type="GO" id="GO:0005525">
    <property type="term" value="F:GTP binding"/>
    <property type="evidence" value="ECO:0007669"/>
    <property type="project" value="UniProtKB-KW"/>
</dbReference>
<dbReference type="InterPro" id="IPR031168">
    <property type="entry name" value="G_TrmE"/>
</dbReference>
<dbReference type="GO" id="GO:0003924">
    <property type="term" value="F:GTPase activity"/>
    <property type="evidence" value="ECO:0007669"/>
    <property type="project" value="InterPro"/>
</dbReference>
<keyword evidence="7" id="KW-0460">Magnesium</keyword>
<dbReference type="Pfam" id="PF10396">
    <property type="entry name" value="TrmE_N"/>
    <property type="match status" value="1"/>
</dbReference>
<dbReference type="HAMAP" id="MF_00379">
    <property type="entry name" value="GTPase_MnmE"/>
    <property type="match status" value="1"/>
</dbReference>
<dbReference type="NCBIfam" id="NF003661">
    <property type="entry name" value="PRK05291.1-3"/>
    <property type="match status" value="1"/>
</dbReference>
<keyword evidence="9" id="KW-0342">GTP-binding</keyword>
<reference evidence="11" key="1">
    <citation type="submission" date="2009-10" db="EMBL/GenBank/DDBJ databases">
        <title>Diversity of trophic interactions inside an arsenic-rich microbial ecosystem.</title>
        <authorList>
            <person name="Bertin P.N."/>
            <person name="Heinrich-Salmeron A."/>
            <person name="Pelletier E."/>
            <person name="Goulhen-Chollet F."/>
            <person name="Arsene-Ploetze F."/>
            <person name="Gallien S."/>
            <person name="Calteau A."/>
            <person name="Vallenet D."/>
            <person name="Casiot C."/>
            <person name="Chane-Woon-Ming B."/>
            <person name="Giloteaux L."/>
            <person name="Barakat M."/>
            <person name="Bonnefoy V."/>
            <person name="Bruneel O."/>
            <person name="Chandler M."/>
            <person name="Cleiss J."/>
            <person name="Duran R."/>
            <person name="Elbaz-Poulichet F."/>
            <person name="Fonknechten N."/>
            <person name="Lauga B."/>
            <person name="Mornico D."/>
            <person name="Ortet P."/>
            <person name="Schaeffer C."/>
            <person name="Siguier P."/>
            <person name="Alexander Thil Smith A."/>
            <person name="Van Dorsselaer A."/>
            <person name="Weissenbach J."/>
            <person name="Medigue C."/>
            <person name="Le Paslier D."/>
        </authorList>
    </citation>
    <scope>NUCLEOTIDE SEQUENCE</scope>
</reference>
<dbReference type="SUPFAM" id="SSF52540">
    <property type="entry name" value="P-loop containing nucleoside triphosphate hydrolases"/>
    <property type="match status" value="1"/>
</dbReference>
<dbReference type="PROSITE" id="PS51709">
    <property type="entry name" value="G_TRME"/>
    <property type="match status" value="1"/>
</dbReference>
<evidence type="ECO:0000313" key="11">
    <source>
        <dbReference type="EMBL" id="CBI10981.1"/>
    </source>
</evidence>
<accession>E6QUQ8</accession>
<name>E6QUQ8_9ZZZZ</name>
<evidence type="ECO:0000256" key="8">
    <source>
        <dbReference type="ARBA" id="ARBA00022958"/>
    </source>
</evidence>
<dbReference type="Pfam" id="PF12631">
    <property type="entry name" value="MnmE_helical"/>
    <property type="match status" value="1"/>
</dbReference>
<sequence>MDPSPIDVDTIAAVATAAGRGGIGVVRVSGLNLSLFIQQLLRVELKPRQAHLCSVYDEDSQLIDQGLALFFAAPHSYTGQDVLEFQGHGGPVVVNAVLRRCLRLGARLAQPGEFTQRAFLNDKLDLAQAESVADLIDASSIEAARCAARSLSGEFSQKIHDLVATLTALRAQIETLLDFSDEALDFMQSERIADKLTLLVEQLQAIDRAAQRGSLLREGIHLVLIGQPNVGKSSLLNRLAGEERAIVTDIAGTTRDLIRETVLLQGVPVHVIDTAGLHETQDIVERAGIERTWQAIEQANIALLMVDAQNGITEKEEVIISRLPGRLTTLVVHNKIDLLDATVKPETNHHYISARSGAGLKELSEHILSVAGWNNQSNGVFMARERHLQALRQAIIHITAAQQQEQALELMAEELRCAQQVLGDITGPVDADSLLGVIFSEFCIGK</sequence>
<dbReference type="PANTHER" id="PTHR42714">
    <property type="entry name" value="TRNA MODIFICATION GTPASE GTPBP3"/>
    <property type="match status" value="1"/>
</dbReference>
<keyword evidence="8" id="KW-0630">Potassium</keyword>
<evidence type="ECO:0000256" key="1">
    <source>
        <dbReference type="ARBA" id="ARBA00011043"/>
    </source>
</evidence>
<keyword evidence="3" id="KW-0819">tRNA processing</keyword>
<dbReference type="InterPro" id="IPR025867">
    <property type="entry name" value="MnmE_helical"/>
</dbReference>
<dbReference type="InterPro" id="IPR027266">
    <property type="entry name" value="TrmE/GcvT-like"/>
</dbReference>
<evidence type="ECO:0000256" key="9">
    <source>
        <dbReference type="ARBA" id="ARBA00023134"/>
    </source>
</evidence>
<proteinExistence type="inferred from homology"/>
<dbReference type="AlphaFoldDB" id="E6QUQ8"/>
<dbReference type="GO" id="GO:0002098">
    <property type="term" value="P:tRNA wobble uridine modification"/>
    <property type="evidence" value="ECO:0007669"/>
    <property type="project" value="TreeGrafter"/>
</dbReference>
<dbReference type="InterPro" id="IPR006073">
    <property type="entry name" value="GTP-bd"/>
</dbReference>
<protein>
    <submittedName>
        <fullName evidence="11">GTPase</fullName>
    </submittedName>
</protein>
<dbReference type="FunFam" id="3.40.50.300:FF:001376">
    <property type="entry name" value="tRNA modification GTPase MnmE"/>
    <property type="match status" value="1"/>
</dbReference>
<dbReference type="CDD" id="cd14858">
    <property type="entry name" value="TrmE_N"/>
    <property type="match status" value="1"/>
</dbReference>
<dbReference type="Pfam" id="PF01926">
    <property type="entry name" value="MMR_HSR1"/>
    <property type="match status" value="1"/>
</dbReference>
<dbReference type="NCBIfam" id="TIGR00231">
    <property type="entry name" value="small_GTP"/>
    <property type="match status" value="1"/>
</dbReference>
<dbReference type="GO" id="GO:0005829">
    <property type="term" value="C:cytosol"/>
    <property type="evidence" value="ECO:0007669"/>
    <property type="project" value="TreeGrafter"/>
</dbReference>
<keyword evidence="6" id="KW-0378">Hydrolase</keyword>
<dbReference type="NCBIfam" id="TIGR00450">
    <property type="entry name" value="mnmE_trmE_thdF"/>
    <property type="match status" value="1"/>
</dbReference>
<dbReference type="Gene3D" id="1.20.120.430">
    <property type="entry name" value="tRNA modification GTPase MnmE domain 2"/>
    <property type="match status" value="1"/>
</dbReference>
<feature type="domain" description="TrmE-type G" evidence="10">
    <location>
        <begin position="219"/>
        <end position="372"/>
    </location>
</feature>